<dbReference type="PRINTS" id="PR00069">
    <property type="entry name" value="ALDKETRDTASE"/>
</dbReference>
<evidence type="ECO:0000313" key="2">
    <source>
        <dbReference type="EMBL" id="APG80619.1"/>
    </source>
</evidence>
<dbReference type="PIRSF" id="PIRSF000097">
    <property type="entry name" value="AKR"/>
    <property type="match status" value="1"/>
</dbReference>
<reference evidence="2" key="1">
    <citation type="submission" date="2016-10" db="EMBL/GenBank/DDBJ databases">
        <title>New CRISPR-Cas systems from uncultivated microbes.</title>
        <authorList>
            <person name="Burstein D."/>
            <person name="Harrington L.B."/>
            <person name="Strutt S.C."/>
            <person name="Probst A.J."/>
            <person name="Anantharaman K."/>
            <person name="Thomas B.C."/>
            <person name="Doudna J.A."/>
            <person name="Banfield J.F."/>
        </authorList>
    </citation>
    <scope>NUCLEOTIDE SEQUENCE</scope>
    <source>
        <strain evidence="2">ARMAN-4</strain>
    </source>
</reference>
<dbReference type="PANTHER" id="PTHR43638">
    <property type="entry name" value="OXIDOREDUCTASE, ALDO/KETO REDUCTASE FAMILY PROTEIN"/>
    <property type="match status" value="1"/>
</dbReference>
<dbReference type="InterPro" id="IPR020471">
    <property type="entry name" value="AKR"/>
</dbReference>
<dbReference type="Pfam" id="PF00248">
    <property type="entry name" value="Aldo_ket_red"/>
    <property type="match status" value="1"/>
</dbReference>
<dbReference type="EC" id="1.1.1.-" evidence="2"/>
<proteinExistence type="predicted"/>
<gene>
    <name evidence="2" type="primary">yvgN</name>
</gene>
<dbReference type="InterPro" id="IPR023210">
    <property type="entry name" value="NADP_OxRdtase_dom"/>
</dbReference>
<name>A0A1L3KS05_PARA4</name>
<feature type="domain" description="NADP-dependent oxidoreductase" evidence="1">
    <location>
        <begin position="16"/>
        <end position="265"/>
    </location>
</feature>
<dbReference type="EMBL" id="KY040241">
    <property type="protein sequence ID" value="APG80619.1"/>
    <property type="molecule type" value="Genomic_DNA"/>
</dbReference>
<dbReference type="CDD" id="cd19072">
    <property type="entry name" value="AKR_AKR3F1-like"/>
    <property type="match status" value="1"/>
</dbReference>
<dbReference type="InterPro" id="IPR018170">
    <property type="entry name" value="Aldo/ket_reductase_CS"/>
</dbReference>
<evidence type="ECO:0000259" key="1">
    <source>
        <dbReference type="Pfam" id="PF00248"/>
    </source>
</evidence>
<dbReference type="GO" id="GO:0016491">
    <property type="term" value="F:oxidoreductase activity"/>
    <property type="evidence" value="ECO:0007669"/>
    <property type="project" value="UniProtKB-KW"/>
</dbReference>
<keyword evidence="2" id="KW-0560">Oxidoreductase</keyword>
<dbReference type="Gene3D" id="3.20.20.100">
    <property type="entry name" value="NADP-dependent oxidoreductase domain"/>
    <property type="match status" value="1"/>
</dbReference>
<organism evidence="2">
    <name type="scientific">Candidatus Parvarchaeum acidiphilum ARMAN-4</name>
    <dbReference type="NCBI Taxonomy" id="662760"/>
    <lineage>
        <taxon>Archaea</taxon>
        <taxon>Candidatus Parvarchaeota</taxon>
        <taxon>Candidatus Parvarchaeum</taxon>
    </lineage>
</organism>
<protein>
    <submittedName>
        <fullName evidence="2">Glyoxal reductase</fullName>
        <ecNumber evidence="2">1.1.1.-</ecNumber>
    </submittedName>
</protein>
<dbReference type="InterPro" id="IPR036812">
    <property type="entry name" value="NAD(P)_OxRdtase_dom_sf"/>
</dbReference>
<accession>A0A1L3KS05</accession>
<dbReference type="AlphaFoldDB" id="A0A1L3KS05"/>
<dbReference type="PANTHER" id="PTHR43638:SF3">
    <property type="entry name" value="ALDEHYDE REDUCTASE"/>
    <property type="match status" value="1"/>
</dbReference>
<dbReference type="SUPFAM" id="SSF51430">
    <property type="entry name" value="NAD(P)-linked oxidoreductase"/>
    <property type="match status" value="1"/>
</dbReference>
<dbReference type="PROSITE" id="PS00062">
    <property type="entry name" value="ALDOKETO_REDUCTASE_2"/>
    <property type="match status" value="1"/>
</dbReference>
<sequence>MEYKKLGNTKERLSAIGIGTWNLSSDLTENGKAINLAIKKGVNLIDTAEVYGTEKIVGGIIKGKENIFIATKVWATHFRYDAVVKACERSLKNLDVKQIDLYQLHWPNPGINIKETMRAMEKLVYDGKVRYIGVSNFNEKELKNAQAAMSKYEIVSNQVEYNLIERIPEIDLIDYMKKQKITLLAYSPFSHGAIFKERYNNIIKSLNELGEKYNKTAGQMLLRWLIQKDIVIPLTKASNQNHMLENIAVTSFKINQKDMDIINKLTPKNSHLGLSRFKNLLKSYLIFRALLRI</sequence>